<accession>A0A0D2L799</accession>
<dbReference type="EMBL" id="KN817546">
    <property type="protein sequence ID" value="KJA22987.1"/>
    <property type="molecule type" value="Genomic_DNA"/>
</dbReference>
<evidence type="ECO:0000313" key="2">
    <source>
        <dbReference type="Proteomes" id="UP000054270"/>
    </source>
</evidence>
<reference evidence="2" key="1">
    <citation type="submission" date="2014-04" db="EMBL/GenBank/DDBJ databases">
        <title>Evolutionary Origins and Diversification of the Mycorrhizal Mutualists.</title>
        <authorList>
            <consortium name="DOE Joint Genome Institute"/>
            <consortium name="Mycorrhizal Genomics Consortium"/>
            <person name="Kohler A."/>
            <person name="Kuo A."/>
            <person name="Nagy L.G."/>
            <person name="Floudas D."/>
            <person name="Copeland A."/>
            <person name="Barry K.W."/>
            <person name="Cichocki N."/>
            <person name="Veneault-Fourrey C."/>
            <person name="LaButti K."/>
            <person name="Lindquist E.A."/>
            <person name="Lipzen A."/>
            <person name="Lundell T."/>
            <person name="Morin E."/>
            <person name="Murat C."/>
            <person name="Riley R."/>
            <person name="Ohm R."/>
            <person name="Sun H."/>
            <person name="Tunlid A."/>
            <person name="Henrissat B."/>
            <person name="Grigoriev I.V."/>
            <person name="Hibbett D.S."/>
            <person name="Martin F."/>
        </authorList>
    </citation>
    <scope>NUCLEOTIDE SEQUENCE [LARGE SCALE GENOMIC DNA]</scope>
    <source>
        <strain evidence="2">FD-334 SS-4</strain>
    </source>
</reference>
<protein>
    <submittedName>
        <fullName evidence="1">Uncharacterized protein</fullName>
    </submittedName>
</protein>
<name>A0A0D2L799_HYPSF</name>
<sequence>MFEDRPLPAPTAFQTAISYSSNQSIHQQTGRALVIGTAIFYSPNCSLTPPPPPPRTSTYTRDPMKDSVEEFHNPHWWNLDAGYLPFLPKFPNFHFPPFHVLFNDPIQTGARQKCRIQMDPNDVLTWNRLEDALTKVFKDFQSTYSIPRMPPIIQTSLACHDDFEYFSQFTAAEKRCRNWFSVWIAMASLGIAIAQVSDGEDESATVPHWYKTFVRHTDEHALSGIRQHLGHFNDVYARAGVFLDLSSTEVQPTVDFFVRLRIPIWYLWGPAEESLARKNPNYWGKYIPPSHLLQHAHSYLVSPLVMETSASYEHERPWDLFFAERRRRATSSMPAKKPTLKVFQWKKDSSGKWTRTQALKRMQKETLGNYGIKQKKYDEQTNEWDCFTEMGELDASEMQAANWEDHDEPILPLGIRPISPQPDELAVQGTRSQEIYNPEEHAPADVLRLFFGFVAPPPSVRLSLNPPTEQQKKDLALGIGFTAAEDLKEYLDTTVGNPSFKCIV</sequence>
<dbReference type="STRING" id="945553.A0A0D2L799"/>
<dbReference type="Proteomes" id="UP000054270">
    <property type="component" value="Unassembled WGS sequence"/>
</dbReference>
<organism evidence="1 2">
    <name type="scientific">Hypholoma sublateritium (strain FD-334 SS-4)</name>
    <dbReference type="NCBI Taxonomy" id="945553"/>
    <lineage>
        <taxon>Eukaryota</taxon>
        <taxon>Fungi</taxon>
        <taxon>Dikarya</taxon>
        <taxon>Basidiomycota</taxon>
        <taxon>Agaricomycotina</taxon>
        <taxon>Agaricomycetes</taxon>
        <taxon>Agaricomycetidae</taxon>
        <taxon>Agaricales</taxon>
        <taxon>Agaricineae</taxon>
        <taxon>Strophariaceae</taxon>
        <taxon>Hypholoma</taxon>
    </lineage>
</organism>
<keyword evidence="2" id="KW-1185">Reference proteome</keyword>
<evidence type="ECO:0000313" key="1">
    <source>
        <dbReference type="EMBL" id="KJA22987.1"/>
    </source>
</evidence>
<dbReference type="OrthoDB" id="3130809at2759"/>
<proteinExistence type="predicted"/>
<gene>
    <name evidence="1" type="ORF">HYPSUDRAFT_201789</name>
</gene>
<dbReference type="AlphaFoldDB" id="A0A0D2L799"/>